<accession>Q2SI51</accession>
<name>Q2SI51_HAHCH</name>
<dbReference type="AlphaFoldDB" id="Q2SI51"/>
<evidence type="ECO:0000313" key="1">
    <source>
        <dbReference type="EMBL" id="ABC29673.1"/>
    </source>
</evidence>
<dbReference type="KEGG" id="hch:HCH_02899"/>
<evidence type="ECO:0008006" key="3">
    <source>
        <dbReference type="Google" id="ProtNLM"/>
    </source>
</evidence>
<keyword evidence="2" id="KW-1185">Reference proteome</keyword>
<dbReference type="Proteomes" id="UP000000238">
    <property type="component" value="Chromosome"/>
</dbReference>
<proteinExistence type="predicted"/>
<protein>
    <recommendedName>
        <fullName evidence="3">DUF2635 domain-containing protein</fullName>
    </recommendedName>
</protein>
<dbReference type="STRING" id="349521.HCH_02899"/>
<dbReference type="EMBL" id="CP000155">
    <property type="protein sequence ID" value="ABC29673.1"/>
    <property type="molecule type" value="Genomic_DNA"/>
</dbReference>
<dbReference type="OrthoDB" id="9942431at2"/>
<gene>
    <name evidence="1" type="ordered locus">HCH_02899</name>
</gene>
<evidence type="ECO:0000313" key="2">
    <source>
        <dbReference type="Proteomes" id="UP000000238"/>
    </source>
</evidence>
<sequence>MAAKKVKVKAKHRIVDIDQKGRHVIPAGTEFEASEAWVSKREQALEPVVPKPAAPEVSVGDDD</sequence>
<dbReference type="RefSeq" id="WP_011396742.1">
    <property type="nucleotide sequence ID" value="NC_007645.1"/>
</dbReference>
<dbReference type="HOGENOM" id="CLU_2879622_0_0_6"/>
<organism evidence="1 2">
    <name type="scientific">Hahella chejuensis (strain KCTC 2396)</name>
    <dbReference type="NCBI Taxonomy" id="349521"/>
    <lineage>
        <taxon>Bacteria</taxon>
        <taxon>Pseudomonadati</taxon>
        <taxon>Pseudomonadota</taxon>
        <taxon>Gammaproteobacteria</taxon>
        <taxon>Oceanospirillales</taxon>
        <taxon>Hahellaceae</taxon>
        <taxon>Hahella</taxon>
    </lineage>
</organism>
<reference evidence="1 2" key="1">
    <citation type="journal article" date="2005" name="Nucleic Acids Res.">
        <title>Genomic blueprint of Hahella chejuensis, a marine microbe producing an algicidal agent.</title>
        <authorList>
            <person name="Jeong H."/>
            <person name="Yim J.H."/>
            <person name="Lee C."/>
            <person name="Choi S.-H."/>
            <person name="Park Y.K."/>
            <person name="Yoon S.H."/>
            <person name="Hur C.-G."/>
            <person name="Kang H.-Y."/>
            <person name="Kim D."/>
            <person name="Lee H.H."/>
            <person name="Park K.H."/>
            <person name="Park S.-H."/>
            <person name="Park H.-S."/>
            <person name="Lee H.K."/>
            <person name="Oh T.K."/>
            <person name="Kim J.F."/>
        </authorList>
    </citation>
    <scope>NUCLEOTIDE SEQUENCE [LARGE SCALE GENOMIC DNA]</scope>
    <source>
        <strain evidence="1 2">KCTC 2396</strain>
    </source>
</reference>